<dbReference type="Pfam" id="PF03783">
    <property type="entry name" value="CsgG"/>
    <property type="match status" value="1"/>
</dbReference>
<comment type="caution">
    <text evidence="2">The sequence shown here is derived from an EMBL/GenBank/DDBJ whole genome shotgun (WGS) entry which is preliminary data.</text>
</comment>
<keyword evidence="1" id="KW-0732">Signal</keyword>
<feature type="signal peptide" evidence="1">
    <location>
        <begin position="1"/>
        <end position="28"/>
    </location>
</feature>
<dbReference type="GO" id="GO:0030288">
    <property type="term" value="C:outer membrane-bounded periplasmic space"/>
    <property type="evidence" value="ECO:0007669"/>
    <property type="project" value="InterPro"/>
</dbReference>
<proteinExistence type="predicted"/>
<reference evidence="2 3" key="1">
    <citation type="submission" date="2019-08" db="EMBL/GenBank/DDBJ databases">
        <title>In-depth cultivation of the pig gut microbiome towards novel bacterial diversity and tailored functional studies.</title>
        <authorList>
            <person name="Wylensek D."/>
            <person name="Hitch T.C.A."/>
            <person name="Clavel T."/>
        </authorList>
    </citation>
    <scope>NUCLEOTIDE SEQUENCE [LARGE SCALE GENOMIC DNA]</scope>
    <source>
        <strain evidence="2 3">NM-380-WT-3C1</strain>
    </source>
</reference>
<dbReference type="AlphaFoldDB" id="A0A7X2PBH9"/>
<evidence type="ECO:0008006" key="4">
    <source>
        <dbReference type="Google" id="ProtNLM"/>
    </source>
</evidence>
<dbReference type="Gene3D" id="3.40.50.10610">
    <property type="entry name" value="ABC-type transport auxiliary lipoprotein component"/>
    <property type="match status" value="1"/>
</dbReference>
<dbReference type="EMBL" id="VUNN01000001">
    <property type="protein sequence ID" value="MSU05335.1"/>
    <property type="molecule type" value="Genomic_DNA"/>
</dbReference>
<dbReference type="RefSeq" id="WP_154424233.1">
    <property type="nucleotide sequence ID" value="NZ_VUNN01000001.1"/>
</dbReference>
<evidence type="ECO:0000313" key="3">
    <source>
        <dbReference type="Proteomes" id="UP000460549"/>
    </source>
</evidence>
<sequence length="302" mass="32267">MSKTQFKVNVSFVLLLSVILLFTSCATSSSTSVKAEKGGSINRSIDNTAPNLKKSIYVQEFSTEMSANNSAAYAKAAQDTIVNMLQASGKFLVFDTASGNTYTQYKLIGSVNSVASKTTGGSFMGLSSQSTSVEASVTIRLVDTETNQVIFAEEGQGTSKNTSAGLNVMGISVQSSGYDPNSLEIKAIEAAIDSLINNIIEKCNENPWQSNVIVDNGLMYIFGGESIGIKAGSSFDIYKRGSKITNPLTGEATELPGEKVGEVVVEKTYPGNTPENEISVIKIKSGSFDIQNPNDYVIREQY</sequence>
<name>A0A7X2PBH9_9SPIO</name>
<evidence type="ECO:0000313" key="2">
    <source>
        <dbReference type="EMBL" id="MSU05335.1"/>
    </source>
</evidence>
<dbReference type="InterPro" id="IPR005534">
    <property type="entry name" value="Curli_assmbl/transp-comp_CsgG"/>
</dbReference>
<dbReference type="Proteomes" id="UP000460549">
    <property type="component" value="Unassembled WGS sequence"/>
</dbReference>
<feature type="chain" id="PRO_5030678007" description="Curli production assembly/transport component CsgG" evidence="1">
    <location>
        <begin position="29"/>
        <end position="302"/>
    </location>
</feature>
<gene>
    <name evidence="2" type="ORF">FYJ80_00845</name>
</gene>
<evidence type="ECO:0000256" key="1">
    <source>
        <dbReference type="SAM" id="SignalP"/>
    </source>
</evidence>
<keyword evidence="3" id="KW-1185">Reference proteome</keyword>
<dbReference type="PROSITE" id="PS51257">
    <property type="entry name" value="PROKAR_LIPOPROTEIN"/>
    <property type="match status" value="1"/>
</dbReference>
<organism evidence="2 3">
    <name type="scientific">Bullifex porci</name>
    <dbReference type="NCBI Taxonomy" id="2606638"/>
    <lineage>
        <taxon>Bacteria</taxon>
        <taxon>Pseudomonadati</taxon>
        <taxon>Spirochaetota</taxon>
        <taxon>Spirochaetia</taxon>
        <taxon>Spirochaetales</taxon>
        <taxon>Spirochaetaceae</taxon>
        <taxon>Bullifex</taxon>
    </lineage>
</organism>
<protein>
    <recommendedName>
        <fullName evidence="4">Curli production assembly/transport component CsgG</fullName>
    </recommendedName>
</protein>
<accession>A0A7X2PBH9</accession>